<dbReference type="Proteomes" id="UP000799437">
    <property type="component" value="Unassembled WGS sequence"/>
</dbReference>
<dbReference type="InterPro" id="IPR001680">
    <property type="entry name" value="WD40_rpt"/>
</dbReference>
<dbReference type="CDD" id="cd00200">
    <property type="entry name" value="WD40"/>
    <property type="match status" value="1"/>
</dbReference>
<feature type="repeat" description="WD" evidence="6">
    <location>
        <begin position="131"/>
        <end position="173"/>
    </location>
</feature>
<dbReference type="PRINTS" id="PR00320">
    <property type="entry name" value="GPROTEINBRPT"/>
</dbReference>
<evidence type="ECO:0000313" key="9">
    <source>
        <dbReference type="Proteomes" id="UP000799437"/>
    </source>
</evidence>
<keyword evidence="4" id="KW-0677">Repeat</keyword>
<evidence type="ECO:0000256" key="4">
    <source>
        <dbReference type="ARBA" id="ARBA00022737"/>
    </source>
</evidence>
<protein>
    <submittedName>
        <fullName evidence="8">WD40 repeat-like protein</fullName>
    </submittedName>
</protein>
<dbReference type="SMART" id="SM00320">
    <property type="entry name" value="WD40"/>
    <property type="match status" value="5"/>
</dbReference>
<dbReference type="Gene3D" id="2.130.10.10">
    <property type="entry name" value="YVTN repeat-like/Quinoprotein amine dehydrogenase"/>
    <property type="match status" value="2"/>
</dbReference>
<sequence>MATDVTRLEPVRGAKRISSITAEERYWKSFSSQLQLPSPNSQHVTYISHPPPSSNSLVSPTPEVFAVTAGQRIQIFSSRTRKLLKTITRFNPEDIAYSGTVRRDGRILLAGGNNGVVQAFDVNSRAILKQFKEHKQPVWCTQWHPRDLTTAMSTSDDQTVRLWDLPSDDSTHKFYGHTDYVRCGTFMPGQTDRLLVSGSYDTTVRLWDPRTTGKAVMTFKHAAAVESVLPLPSGTTLLAAAGNTVSVLDVIGARPITQLKNHQKTVTTMALASRGTRLLTGGLDGHIKVFETAAWNVVAGFKYPNPILSLDVISSGAKQEDKHIAVGTSTGLVSIRTRLSAQQKLQQREREREMDALAAGRIEEYDRKKGKPLTSMMKKRLRGKDFTGEGVDIVVEGPNRGRLRGATKWEHALRKGQFEEALDYVLDPTLNFKRQDCMTLLTTLRHRSALRAALQNRDEVSLQPILVFLRKTISDPRFVKLTTDVAMVLLDIYGPHMGLSPEIDKLVKDLHDAVRLNFEIAQWACSITGMVDLLMVGAENRD</sequence>
<dbReference type="GO" id="GO:0045943">
    <property type="term" value="P:positive regulation of transcription by RNA polymerase I"/>
    <property type="evidence" value="ECO:0007669"/>
    <property type="project" value="TreeGrafter"/>
</dbReference>
<evidence type="ECO:0000259" key="7">
    <source>
        <dbReference type="Pfam" id="PF09384"/>
    </source>
</evidence>
<dbReference type="Pfam" id="PF00400">
    <property type="entry name" value="WD40"/>
    <property type="match status" value="3"/>
</dbReference>
<dbReference type="SUPFAM" id="SSF50978">
    <property type="entry name" value="WD40 repeat-like"/>
    <property type="match status" value="1"/>
</dbReference>
<evidence type="ECO:0000256" key="6">
    <source>
        <dbReference type="PROSITE-ProRule" id="PRU00221"/>
    </source>
</evidence>
<dbReference type="AlphaFoldDB" id="A0A6A6W965"/>
<evidence type="ECO:0000256" key="1">
    <source>
        <dbReference type="ARBA" id="ARBA00004604"/>
    </source>
</evidence>
<dbReference type="PROSITE" id="PS50082">
    <property type="entry name" value="WD_REPEATS_2"/>
    <property type="match status" value="3"/>
</dbReference>
<gene>
    <name evidence="8" type="ORF">EJ05DRAFT_510364</name>
</gene>
<reference evidence="8" key="1">
    <citation type="journal article" date="2020" name="Stud. Mycol.">
        <title>101 Dothideomycetes genomes: a test case for predicting lifestyles and emergence of pathogens.</title>
        <authorList>
            <person name="Haridas S."/>
            <person name="Albert R."/>
            <person name="Binder M."/>
            <person name="Bloem J."/>
            <person name="Labutti K."/>
            <person name="Salamov A."/>
            <person name="Andreopoulos B."/>
            <person name="Baker S."/>
            <person name="Barry K."/>
            <person name="Bills G."/>
            <person name="Bluhm B."/>
            <person name="Cannon C."/>
            <person name="Castanera R."/>
            <person name="Culley D."/>
            <person name="Daum C."/>
            <person name="Ezra D."/>
            <person name="Gonzalez J."/>
            <person name="Henrissat B."/>
            <person name="Kuo A."/>
            <person name="Liang C."/>
            <person name="Lipzen A."/>
            <person name="Lutzoni F."/>
            <person name="Magnuson J."/>
            <person name="Mondo S."/>
            <person name="Nolan M."/>
            <person name="Ohm R."/>
            <person name="Pangilinan J."/>
            <person name="Park H.-J."/>
            <person name="Ramirez L."/>
            <person name="Alfaro M."/>
            <person name="Sun H."/>
            <person name="Tritt A."/>
            <person name="Yoshinaga Y."/>
            <person name="Zwiers L.-H."/>
            <person name="Turgeon B."/>
            <person name="Goodwin S."/>
            <person name="Spatafora J."/>
            <person name="Crous P."/>
            <person name="Grigoriev I."/>
        </authorList>
    </citation>
    <scope>NUCLEOTIDE SEQUENCE</scope>
    <source>
        <strain evidence="8">CBS 121739</strain>
    </source>
</reference>
<keyword evidence="9" id="KW-1185">Reference proteome</keyword>
<dbReference type="PANTHER" id="PTHR19924:SF26">
    <property type="entry name" value="U3 SMALL NUCLEOLAR RNA-ASSOCIATED PROTEIN 15 HOMOLOG"/>
    <property type="match status" value="1"/>
</dbReference>
<keyword evidence="5" id="KW-0539">Nucleus</keyword>
<dbReference type="InterPro" id="IPR020472">
    <property type="entry name" value="WD40_PAC1"/>
</dbReference>
<dbReference type="Pfam" id="PF09384">
    <property type="entry name" value="UTP15_C"/>
    <property type="match status" value="1"/>
</dbReference>
<feature type="repeat" description="WD" evidence="6">
    <location>
        <begin position="174"/>
        <end position="208"/>
    </location>
</feature>
<dbReference type="PROSITE" id="PS50294">
    <property type="entry name" value="WD_REPEATS_REGION"/>
    <property type="match status" value="3"/>
</dbReference>
<accession>A0A6A6W965</accession>
<dbReference type="OrthoDB" id="431715at2759"/>
<name>A0A6A6W965_9PEZI</name>
<evidence type="ECO:0000256" key="3">
    <source>
        <dbReference type="ARBA" id="ARBA00022574"/>
    </source>
</evidence>
<dbReference type="InterPro" id="IPR019775">
    <property type="entry name" value="WD40_repeat_CS"/>
</dbReference>
<keyword evidence="2" id="KW-0698">rRNA processing</keyword>
<evidence type="ECO:0000313" key="8">
    <source>
        <dbReference type="EMBL" id="KAF2758436.1"/>
    </source>
</evidence>
<dbReference type="InterPro" id="IPR015943">
    <property type="entry name" value="WD40/YVTN_repeat-like_dom_sf"/>
</dbReference>
<evidence type="ECO:0000256" key="2">
    <source>
        <dbReference type="ARBA" id="ARBA00022552"/>
    </source>
</evidence>
<dbReference type="RefSeq" id="XP_033600887.1">
    <property type="nucleotide sequence ID" value="XM_033748168.1"/>
</dbReference>
<evidence type="ECO:0000256" key="5">
    <source>
        <dbReference type="ARBA" id="ARBA00023242"/>
    </source>
</evidence>
<dbReference type="GO" id="GO:0005730">
    <property type="term" value="C:nucleolus"/>
    <property type="evidence" value="ECO:0007669"/>
    <property type="project" value="UniProtKB-SubCell"/>
</dbReference>
<dbReference type="InterPro" id="IPR018983">
    <property type="entry name" value="U3_snoRNA-assocProt_15_C"/>
</dbReference>
<feature type="repeat" description="WD" evidence="6">
    <location>
        <begin position="259"/>
        <end position="291"/>
    </location>
</feature>
<feature type="domain" description="U3 small nucleolar RNA-associated protein 15 C-terminal" evidence="7">
    <location>
        <begin position="385"/>
        <end position="534"/>
    </location>
</feature>
<dbReference type="PANTHER" id="PTHR19924">
    <property type="entry name" value="UTP15 U3 SMALL NUCLEOLAR RNA-ASSOCIATED PROTEIN 15 FAMILY MEMBER"/>
    <property type="match status" value="1"/>
</dbReference>
<comment type="subcellular location">
    <subcellularLocation>
        <location evidence="1">Nucleus</location>
        <location evidence="1">Nucleolus</location>
    </subcellularLocation>
</comment>
<keyword evidence="3 6" id="KW-0853">WD repeat</keyword>
<dbReference type="GO" id="GO:0006364">
    <property type="term" value="P:rRNA processing"/>
    <property type="evidence" value="ECO:0007669"/>
    <property type="project" value="UniProtKB-KW"/>
</dbReference>
<dbReference type="InterPro" id="IPR036322">
    <property type="entry name" value="WD40_repeat_dom_sf"/>
</dbReference>
<dbReference type="EMBL" id="ML996571">
    <property type="protein sequence ID" value="KAF2758436.1"/>
    <property type="molecule type" value="Genomic_DNA"/>
</dbReference>
<proteinExistence type="predicted"/>
<organism evidence="8 9">
    <name type="scientific">Pseudovirgaria hyperparasitica</name>
    <dbReference type="NCBI Taxonomy" id="470096"/>
    <lineage>
        <taxon>Eukaryota</taxon>
        <taxon>Fungi</taxon>
        <taxon>Dikarya</taxon>
        <taxon>Ascomycota</taxon>
        <taxon>Pezizomycotina</taxon>
        <taxon>Dothideomycetes</taxon>
        <taxon>Dothideomycetes incertae sedis</taxon>
        <taxon>Acrospermales</taxon>
        <taxon>Acrospermaceae</taxon>
        <taxon>Pseudovirgaria</taxon>
    </lineage>
</organism>
<dbReference type="GeneID" id="54489222"/>
<dbReference type="PROSITE" id="PS00678">
    <property type="entry name" value="WD_REPEATS_1"/>
    <property type="match status" value="1"/>
</dbReference>